<dbReference type="PANTHER" id="PTHR38591">
    <property type="entry name" value="HYDROLASE"/>
    <property type="match status" value="1"/>
</dbReference>
<evidence type="ECO:0000259" key="1">
    <source>
        <dbReference type="Pfam" id="PF07143"/>
    </source>
</evidence>
<feature type="domain" description="AttH" evidence="1">
    <location>
        <begin position="73"/>
        <end position="247"/>
    </location>
</feature>
<reference evidence="2 3" key="1">
    <citation type="submission" date="2017-11" db="EMBL/GenBank/DDBJ databases">
        <title>Evolution of Phototrophy in the Chloroflexi Phylum Driven by Horizontal Gene Transfer.</title>
        <authorList>
            <person name="Ward L.M."/>
            <person name="Hemp J."/>
            <person name="Shih P.M."/>
            <person name="Mcglynn S.E."/>
            <person name="Fischer W."/>
        </authorList>
    </citation>
    <scope>NUCLEOTIDE SEQUENCE [LARGE SCALE GENOMIC DNA]</scope>
    <source>
        <strain evidence="2">CP2_2F</strain>
    </source>
</reference>
<dbReference type="Proteomes" id="UP000228921">
    <property type="component" value="Unassembled WGS sequence"/>
</dbReference>
<protein>
    <submittedName>
        <fullName evidence="2">Carotenoid 1,2-hydratase</fullName>
    </submittedName>
</protein>
<organism evidence="2 3">
    <name type="scientific">Candidatus Thermofonsia Clade 1 bacterium</name>
    <dbReference type="NCBI Taxonomy" id="2364210"/>
    <lineage>
        <taxon>Bacteria</taxon>
        <taxon>Bacillati</taxon>
        <taxon>Chloroflexota</taxon>
        <taxon>Candidatus Thermofontia</taxon>
        <taxon>Candidatus Thermofonsia Clade 1</taxon>
    </lineage>
</organism>
<gene>
    <name evidence="2" type="ORF">CUN51_04440</name>
</gene>
<dbReference type="InterPro" id="IPR010791">
    <property type="entry name" value="AttH_dom"/>
</dbReference>
<dbReference type="SUPFAM" id="SSF159245">
    <property type="entry name" value="AttH-like"/>
    <property type="match status" value="1"/>
</dbReference>
<dbReference type="AlphaFoldDB" id="A0A2M8P0P4"/>
<dbReference type="InterPro" id="IPR023374">
    <property type="entry name" value="AttH-like_dom_sf"/>
</dbReference>
<evidence type="ECO:0000313" key="2">
    <source>
        <dbReference type="EMBL" id="PJF31123.1"/>
    </source>
</evidence>
<dbReference type="Pfam" id="PF07143">
    <property type="entry name" value="CrtC"/>
    <property type="match status" value="1"/>
</dbReference>
<evidence type="ECO:0000313" key="3">
    <source>
        <dbReference type="Proteomes" id="UP000228921"/>
    </source>
</evidence>
<comment type="caution">
    <text evidence="2">The sequence shown here is derived from an EMBL/GenBank/DDBJ whole genome shotgun (WGS) entry which is preliminary data.</text>
</comment>
<sequence>MTRRGILTVVIGLGVLSAALIGVSGLRGQAQPEFSADVVAALSGGDIAGFARVTGMKEFSFPRDHGAHPEYQTEWWYNTANVQTADGRRFGLKFTIFRRALTPTMPERQSEWATNQVYFADFAIADIAADKFYFKERFARGAAGLAGAQTEPFAKIWIEDWSITFDEDGQGYRLRAAEGDLGMDVHLRMSKPIVFHGDRGFSVKNKGEGNASYYYSFTRSLLEGTITVRGETFAVSGTAWFDHEYSTSVLGEDALGWDWFSLQLDDGREIMLYQIRLRDGGVEPTSKGTFINADGSTQFLSMAAGDYTITPLGTWTSPRTGAVYPHGWRLTVKAPDGLMELEVQPFMRDQELNTTTAYYEGAVRITGRQNGVPISGVGYAELTGYNVQTREGYSR</sequence>
<dbReference type="EMBL" id="PGTK01000004">
    <property type="protein sequence ID" value="PJF31123.1"/>
    <property type="molecule type" value="Genomic_DNA"/>
</dbReference>
<proteinExistence type="predicted"/>
<dbReference type="Gene3D" id="2.40.370.10">
    <property type="entry name" value="AttH-like domain"/>
    <property type="match status" value="2"/>
</dbReference>
<dbReference type="PANTHER" id="PTHR38591:SF1">
    <property type="entry name" value="BLL1000 PROTEIN"/>
    <property type="match status" value="1"/>
</dbReference>
<dbReference type="Pfam" id="PF17186">
    <property type="entry name" value="Lipocalin_9"/>
    <property type="match status" value="1"/>
</dbReference>
<accession>A0A2M8P0P4</accession>
<name>A0A2M8P0P4_9CHLR</name>